<dbReference type="EMBL" id="CP004005">
    <property type="protein sequence ID" value="AGH17346.1"/>
    <property type="molecule type" value="Genomic_DNA"/>
</dbReference>
<feature type="transmembrane region" description="Helical" evidence="1">
    <location>
        <begin position="21"/>
        <end position="44"/>
    </location>
</feature>
<dbReference type="CDD" id="cd00198">
    <property type="entry name" value="vWFA"/>
    <property type="match status" value="1"/>
</dbReference>
<evidence type="ECO:0000313" key="4">
    <source>
        <dbReference type="Proteomes" id="UP000011820"/>
    </source>
</evidence>
<evidence type="ECO:0000313" key="3">
    <source>
        <dbReference type="EMBL" id="AGH17346.1"/>
    </source>
</evidence>
<dbReference type="InterPro" id="IPR036465">
    <property type="entry name" value="vWFA_dom_sf"/>
</dbReference>
<dbReference type="Pfam" id="PF00092">
    <property type="entry name" value="VWA"/>
    <property type="match status" value="1"/>
</dbReference>
<feature type="domain" description="VWFA" evidence="2">
    <location>
        <begin position="192"/>
        <end position="405"/>
    </location>
</feature>
<evidence type="ECO:0000256" key="1">
    <source>
        <dbReference type="SAM" id="Phobius"/>
    </source>
</evidence>
<dbReference type="GeneID" id="93077336"/>
<dbReference type="SUPFAM" id="SSF53300">
    <property type="entry name" value="vWA-like"/>
    <property type="match status" value="1"/>
</dbReference>
<keyword evidence="1" id="KW-0472">Membrane</keyword>
<sequence>MHLLSRFRFYFKKGIASEKANFSIIFALSVMSFLLLIGFLIYVLDWHYKKNSMESANNAAILAGASKMVSNLSRLGDRFESISNHAKRALIDDAKRFIKNHIKESLSGYSAVFYNTEIQNIVNSSRISMTHMANNRLDSSNNTIFYNMDVMTSYDYRLQFIEHLLNQRYNQKIVSFIPALLRIEMGERPIFLIELVVDLSGSMHCAMNSDPEDVNSAPICQDKKRTKMAALKNALLLFLDSIDLLSHVKEDVYMGLIGYTTRVEKNIEPSWGTEKVRQYVTRDMDSLILKPTDSTPAMKQAYQILTSDKKRSFFTNFFRQGVKIPSLPFQKFIIFLTDGENNNFKSNVNTIKICDKAKENFIKIVTISINASPNGQRLLKTCVSSPEYHYNVVNADSLIHVFQNISQLMVHRKYSVILKG</sequence>
<organism evidence="3 4">
    <name type="scientific">Candidatus Liberibacter asiaticus str. gxpsy</name>
    <dbReference type="NCBI Taxonomy" id="1174529"/>
    <lineage>
        <taxon>Bacteria</taxon>
        <taxon>Pseudomonadati</taxon>
        <taxon>Pseudomonadota</taxon>
        <taxon>Alphaproteobacteria</taxon>
        <taxon>Hyphomicrobiales</taxon>
        <taxon>Rhizobiaceae</taxon>
        <taxon>Liberibacter</taxon>
    </lineage>
</organism>
<accession>A0ABM5NH91</accession>
<gene>
    <name evidence="3" type="ORF">WSI_04890</name>
</gene>
<keyword evidence="1" id="KW-1133">Transmembrane helix</keyword>
<keyword evidence="1" id="KW-0812">Transmembrane</keyword>
<dbReference type="Proteomes" id="UP000011820">
    <property type="component" value="Chromosome"/>
</dbReference>
<dbReference type="InterPro" id="IPR002035">
    <property type="entry name" value="VWF_A"/>
</dbReference>
<proteinExistence type="predicted"/>
<reference evidence="3 4" key="1">
    <citation type="journal article" date="2013" name="Genome Announc.">
        <title>Complete Genome Sequence of a Chinese Strain of 'Candidatus Liberibacter asiaticus'.</title>
        <authorList>
            <person name="Lin H."/>
            <person name="Han C.S."/>
            <person name="Liu B."/>
            <person name="Lou B."/>
            <person name="Bai X."/>
            <person name="Deng C."/>
            <person name="Civerolo E.L."/>
            <person name="Gupta G."/>
        </authorList>
    </citation>
    <scope>NUCLEOTIDE SEQUENCE [LARGE SCALE GENOMIC DNA]</scope>
    <source>
        <strain evidence="4">gxpsy</strain>
    </source>
</reference>
<keyword evidence="4" id="KW-1185">Reference proteome</keyword>
<protein>
    <submittedName>
        <fullName evidence="3">von Willebrand factor type A</fullName>
    </submittedName>
</protein>
<evidence type="ECO:0000259" key="2">
    <source>
        <dbReference type="PROSITE" id="PS50234"/>
    </source>
</evidence>
<dbReference type="RefSeq" id="WP_015452941.1">
    <property type="nucleotide sequence ID" value="NC_020549.1"/>
</dbReference>
<dbReference type="PROSITE" id="PS50234">
    <property type="entry name" value="VWFA"/>
    <property type="match status" value="1"/>
</dbReference>
<dbReference type="Gene3D" id="3.40.50.410">
    <property type="entry name" value="von Willebrand factor, type A domain"/>
    <property type="match status" value="1"/>
</dbReference>
<name>A0ABM5NH91_LIBAS</name>